<dbReference type="EMBL" id="JAINZZ010000036">
    <property type="protein sequence ID" value="MBY8880759.1"/>
    <property type="molecule type" value="Genomic_DNA"/>
</dbReference>
<protein>
    <recommendedName>
        <fullName evidence="5">Lipoprotein</fullName>
    </recommendedName>
</protein>
<accession>A0ABS7QDJ3</accession>
<evidence type="ECO:0008006" key="5">
    <source>
        <dbReference type="Google" id="ProtNLM"/>
    </source>
</evidence>
<dbReference type="RefSeq" id="WP_222966103.1">
    <property type="nucleotide sequence ID" value="NZ_JAINZZ010000036.1"/>
</dbReference>
<keyword evidence="4" id="KW-1185">Reference proteome</keyword>
<evidence type="ECO:0000256" key="1">
    <source>
        <dbReference type="SAM" id="MobiDB-lite"/>
    </source>
</evidence>
<keyword evidence="2" id="KW-0732">Signal</keyword>
<proteinExistence type="predicted"/>
<feature type="region of interest" description="Disordered" evidence="1">
    <location>
        <begin position="22"/>
        <end position="47"/>
    </location>
</feature>
<dbReference type="PROSITE" id="PS51257">
    <property type="entry name" value="PROKAR_LIPOPROTEIN"/>
    <property type="match status" value="1"/>
</dbReference>
<name>A0ABS7QDJ3_9ACTN</name>
<sequence>MHKCTALFTVVPVVLLAGACGGHDSHSTRDNTARAATPSTTPAAANPALQRRPAYEQITSEVTRDFQQAHIPDDLADDGRLDAEDYCSISLGRLFPESGHAHAREDMVTLLRGEGWKPATTSGTDETHLARNGWDLFITRDANMAGSGGAAYQSLRVSVNCNKA</sequence>
<feature type="compositionally biased region" description="Low complexity" evidence="1">
    <location>
        <begin position="33"/>
        <end position="47"/>
    </location>
</feature>
<comment type="caution">
    <text evidence="3">The sequence shown here is derived from an EMBL/GenBank/DDBJ whole genome shotgun (WGS) entry which is preliminary data.</text>
</comment>
<organism evidence="3 4">
    <name type="scientific">Actinacidiphila acidipaludis</name>
    <dbReference type="NCBI Taxonomy" id="2873382"/>
    <lineage>
        <taxon>Bacteria</taxon>
        <taxon>Bacillati</taxon>
        <taxon>Actinomycetota</taxon>
        <taxon>Actinomycetes</taxon>
        <taxon>Kitasatosporales</taxon>
        <taxon>Streptomycetaceae</taxon>
        <taxon>Actinacidiphila</taxon>
    </lineage>
</organism>
<evidence type="ECO:0000313" key="4">
    <source>
        <dbReference type="Proteomes" id="UP000778578"/>
    </source>
</evidence>
<evidence type="ECO:0000256" key="2">
    <source>
        <dbReference type="SAM" id="SignalP"/>
    </source>
</evidence>
<feature type="compositionally biased region" description="Basic and acidic residues" evidence="1">
    <location>
        <begin position="23"/>
        <end position="32"/>
    </location>
</feature>
<reference evidence="3 4" key="1">
    <citation type="submission" date="2021-08" db="EMBL/GenBank/DDBJ databases">
        <title>WGS of actinomycetes from Thailand.</title>
        <authorList>
            <person name="Thawai C."/>
        </authorList>
    </citation>
    <scope>NUCLEOTIDE SEQUENCE [LARGE SCALE GENOMIC DNA]</scope>
    <source>
        <strain evidence="3 4">PLK6-54</strain>
    </source>
</reference>
<feature type="chain" id="PRO_5047331054" description="Lipoprotein" evidence="2">
    <location>
        <begin position="20"/>
        <end position="164"/>
    </location>
</feature>
<evidence type="ECO:0000313" key="3">
    <source>
        <dbReference type="EMBL" id="MBY8880759.1"/>
    </source>
</evidence>
<gene>
    <name evidence="3" type="ORF">K7862_24435</name>
</gene>
<feature type="signal peptide" evidence="2">
    <location>
        <begin position="1"/>
        <end position="19"/>
    </location>
</feature>
<dbReference type="Proteomes" id="UP000778578">
    <property type="component" value="Unassembled WGS sequence"/>
</dbReference>